<dbReference type="PANTHER" id="PTHR37451:SF4">
    <property type="entry name" value="MARVEL DOMAIN-CONTAINING PROTEIN"/>
    <property type="match status" value="1"/>
</dbReference>
<accession>A0A8E2E5P4</accession>
<dbReference type="EMBL" id="KV745111">
    <property type="protein sequence ID" value="OCK77649.1"/>
    <property type="molecule type" value="Genomic_DNA"/>
</dbReference>
<keyword evidence="2" id="KW-0472">Membrane</keyword>
<proteinExistence type="predicted"/>
<evidence type="ECO:0008006" key="5">
    <source>
        <dbReference type="Google" id="ProtNLM"/>
    </source>
</evidence>
<organism evidence="3 4">
    <name type="scientific">Lepidopterella palustris CBS 459.81</name>
    <dbReference type="NCBI Taxonomy" id="1314670"/>
    <lineage>
        <taxon>Eukaryota</taxon>
        <taxon>Fungi</taxon>
        <taxon>Dikarya</taxon>
        <taxon>Ascomycota</taxon>
        <taxon>Pezizomycotina</taxon>
        <taxon>Dothideomycetes</taxon>
        <taxon>Pleosporomycetidae</taxon>
        <taxon>Mytilinidiales</taxon>
        <taxon>Argynnaceae</taxon>
        <taxon>Lepidopterella</taxon>
    </lineage>
</organism>
<evidence type="ECO:0000313" key="3">
    <source>
        <dbReference type="EMBL" id="OCK77649.1"/>
    </source>
</evidence>
<feature type="transmembrane region" description="Helical" evidence="2">
    <location>
        <begin position="48"/>
        <end position="66"/>
    </location>
</feature>
<evidence type="ECO:0000256" key="2">
    <source>
        <dbReference type="SAM" id="Phobius"/>
    </source>
</evidence>
<keyword evidence="4" id="KW-1185">Reference proteome</keyword>
<gene>
    <name evidence="3" type="ORF">K432DRAFT_427851</name>
</gene>
<dbReference type="PANTHER" id="PTHR37451">
    <property type="entry name" value="MARVEL DOMAIN"/>
    <property type="match status" value="1"/>
</dbReference>
<protein>
    <recommendedName>
        <fullName evidence="5">MARVEL domain-containing protein</fullName>
    </recommendedName>
</protein>
<dbReference type="AlphaFoldDB" id="A0A8E2E5P4"/>
<keyword evidence="2" id="KW-1133">Transmembrane helix</keyword>
<dbReference type="OrthoDB" id="5325022at2759"/>
<evidence type="ECO:0000256" key="1">
    <source>
        <dbReference type="SAM" id="MobiDB-lite"/>
    </source>
</evidence>
<evidence type="ECO:0000313" key="4">
    <source>
        <dbReference type="Proteomes" id="UP000250266"/>
    </source>
</evidence>
<keyword evidence="2" id="KW-0812">Transmembrane</keyword>
<feature type="transmembrane region" description="Helical" evidence="2">
    <location>
        <begin position="73"/>
        <end position="92"/>
    </location>
</feature>
<feature type="transmembrane region" description="Helical" evidence="2">
    <location>
        <begin position="133"/>
        <end position="158"/>
    </location>
</feature>
<name>A0A8E2E5P4_9PEZI</name>
<dbReference type="Proteomes" id="UP000250266">
    <property type="component" value="Unassembled WGS sequence"/>
</dbReference>
<feature type="transmembrane region" description="Helical" evidence="2">
    <location>
        <begin position="12"/>
        <end position="36"/>
    </location>
</feature>
<feature type="region of interest" description="Disordered" evidence="1">
    <location>
        <begin position="180"/>
        <end position="207"/>
    </location>
</feature>
<sequence length="230" mass="25705">MPEARRDHIVAVPPFFIFIIIAQIIVAIAVLGLAAYGATFDDWFGGNGFAIFCAIATFIINGYYLLTTLALPMAYNCWAFLVLECFLVVWWLSCWADLASWAAAYSFGLETCYVDVDNNFVCVGNDYKKYRDVMAAAAGIGALEWVLTIVTLAVFGIYTHRHRTSGAPYMMGGAWRDTQQNPQGLNDKAEPGIQDPYPAVLQPPQSFPMNEQSMYQQWPYQPQQQQGPKV</sequence>
<reference evidence="3 4" key="1">
    <citation type="journal article" date="2016" name="Nat. Commun.">
        <title>Ectomycorrhizal ecology is imprinted in the genome of the dominant symbiotic fungus Cenococcum geophilum.</title>
        <authorList>
            <consortium name="DOE Joint Genome Institute"/>
            <person name="Peter M."/>
            <person name="Kohler A."/>
            <person name="Ohm R.A."/>
            <person name="Kuo A."/>
            <person name="Krutzmann J."/>
            <person name="Morin E."/>
            <person name="Arend M."/>
            <person name="Barry K.W."/>
            <person name="Binder M."/>
            <person name="Choi C."/>
            <person name="Clum A."/>
            <person name="Copeland A."/>
            <person name="Grisel N."/>
            <person name="Haridas S."/>
            <person name="Kipfer T."/>
            <person name="LaButti K."/>
            <person name="Lindquist E."/>
            <person name="Lipzen A."/>
            <person name="Maire R."/>
            <person name="Meier B."/>
            <person name="Mihaltcheva S."/>
            <person name="Molinier V."/>
            <person name="Murat C."/>
            <person name="Poggeler S."/>
            <person name="Quandt C.A."/>
            <person name="Sperisen C."/>
            <person name="Tritt A."/>
            <person name="Tisserant E."/>
            <person name="Crous P.W."/>
            <person name="Henrissat B."/>
            <person name="Nehls U."/>
            <person name="Egli S."/>
            <person name="Spatafora J.W."/>
            <person name="Grigoriev I.V."/>
            <person name="Martin F.M."/>
        </authorList>
    </citation>
    <scope>NUCLEOTIDE SEQUENCE [LARGE SCALE GENOMIC DNA]</scope>
    <source>
        <strain evidence="3 4">CBS 459.81</strain>
    </source>
</reference>